<sequence length="62" mass="7087">MAMVRYLNSGITFFTGENRDCLSALETISMVKLLSCPDLVWSIPRQQVPGQLRRGRKERVMS</sequence>
<comment type="caution">
    <text evidence="1">The sequence shown here is derived from an EMBL/GenBank/DDBJ whole genome shotgun (WGS) entry which is preliminary data.</text>
</comment>
<organism evidence="1">
    <name type="scientific">Picea glauca</name>
    <name type="common">White spruce</name>
    <name type="synonym">Pinus glauca</name>
    <dbReference type="NCBI Taxonomy" id="3330"/>
    <lineage>
        <taxon>Eukaryota</taxon>
        <taxon>Viridiplantae</taxon>
        <taxon>Streptophyta</taxon>
        <taxon>Embryophyta</taxon>
        <taxon>Tracheophyta</taxon>
        <taxon>Spermatophyta</taxon>
        <taxon>Pinopsida</taxon>
        <taxon>Pinidae</taxon>
        <taxon>Conifers I</taxon>
        <taxon>Pinales</taxon>
        <taxon>Pinaceae</taxon>
        <taxon>Picea</taxon>
    </lineage>
</organism>
<accession>A0A101M598</accession>
<gene>
    <name evidence="1" type="ORF">ABT39_MTgene1085</name>
</gene>
<dbReference type="EMBL" id="LKAM01000001">
    <property type="protein sequence ID" value="KUM51238.1"/>
    <property type="molecule type" value="Genomic_DNA"/>
</dbReference>
<keyword evidence="1" id="KW-0496">Mitochondrion</keyword>
<evidence type="ECO:0000313" key="1">
    <source>
        <dbReference type="EMBL" id="KUM51238.1"/>
    </source>
</evidence>
<reference evidence="1" key="1">
    <citation type="journal article" date="2015" name="Genome Biol. Evol.">
        <title>Organellar Genomes of White Spruce (Picea glauca): Assembly and Annotation.</title>
        <authorList>
            <person name="Jackman S.D."/>
            <person name="Warren R.L."/>
            <person name="Gibb E.A."/>
            <person name="Vandervalk B.P."/>
            <person name="Mohamadi H."/>
            <person name="Chu J."/>
            <person name="Raymond A."/>
            <person name="Pleasance S."/>
            <person name="Coope R."/>
            <person name="Wildung M.R."/>
            <person name="Ritland C.E."/>
            <person name="Bousquet J."/>
            <person name="Jones S.J."/>
            <person name="Bohlmann J."/>
            <person name="Birol I."/>
        </authorList>
    </citation>
    <scope>NUCLEOTIDE SEQUENCE [LARGE SCALE GENOMIC DNA]</scope>
    <source>
        <tissue evidence="1">Flushing bud</tissue>
    </source>
</reference>
<protein>
    <submittedName>
        <fullName evidence="1">Uncharacterized protein</fullName>
    </submittedName>
</protein>
<dbReference type="AlphaFoldDB" id="A0A101M598"/>
<geneLocation type="mitochondrion" evidence="1"/>
<proteinExistence type="predicted"/>
<name>A0A101M598_PICGL</name>